<evidence type="ECO:0000256" key="7">
    <source>
        <dbReference type="ARBA" id="ARBA00023295"/>
    </source>
</evidence>
<evidence type="ECO:0000256" key="2">
    <source>
        <dbReference type="ARBA" id="ARBA00022723"/>
    </source>
</evidence>
<dbReference type="GO" id="GO:0016798">
    <property type="term" value="F:hydrolase activity, acting on glycosyl bonds"/>
    <property type="evidence" value="ECO:0007669"/>
    <property type="project" value="UniProtKB-KW"/>
</dbReference>
<dbReference type="InterPro" id="IPR022830">
    <property type="entry name" value="Indigdn_synthA-like"/>
</dbReference>
<evidence type="ECO:0000256" key="4">
    <source>
        <dbReference type="ARBA" id="ARBA00022801"/>
    </source>
</evidence>
<keyword evidence="5" id="KW-0464">Manganese</keyword>
<evidence type="ECO:0000256" key="3">
    <source>
        <dbReference type="ARBA" id="ARBA00022777"/>
    </source>
</evidence>
<evidence type="ECO:0000256" key="1">
    <source>
        <dbReference type="ARBA" id="ARBA00022679"/>
    </source>
</evidence>
<gene>
    <name evidence="9" type="ORF">RFI_20045</name>
</gene>
<evidence type="ECO:0000256" key="6">
    <source>
        <dbReference type="ARBA" id="ARBA00023239"/>
    </source>
</evidence>
<organism evidence="9 10">
    <name type="scientific">Reticulomyxa filosa</name>
    <dbReference type="NCBI Taxonomy" id="46433"/>
    <lineage>
        <taxon>Eukaryota</taxon>
        <taxon>Sar</taxon>
        <taxon>Rhizaria</taxon>
        <taxon>Retaria</taxon>
        <taxon>Foraminifera</taxon>
        <taxon>Monothalamids</taxon>
        <taxon>Reticulomyxidae</taxon>
        <taxon>Reticulomyxa</taxon>
    </lineage>
</organism>
<dbReference type="InterPro" id="IPR007342">
    <property type="entry name" value="PsuG"/>
</dbReference>
<dbReference type="Gene3D" id="3.40.1190.20">
    <property type="match status" value="1"/>
</dbReference>
<dbReference type="GO" id="GO:0046872">
    <property type="term" value="F:metal ion binding"/>
    <property type="evidence" value="ECO:0007669"/>
    <property type="project" value="UniProtKB-KW"/>
</dbReference>
<dbReference type="HAMAP" id="MF_01876">
    <property type="entry name" value="PsiMP_glycosidase"/>
    <property type="match status" value="1"/>
</dbReference>
<dbReference type="InterPro" id="IPR002173">
    <property type="entry name" value="Carboh/pur_kinase_PfkB_CS"/>
</dbReference>
<dbReference type="InterPro" id="IPR029056">
    <property type="entry name" value="Ribokinase-like"/>
</dbReference>
<dbReference type="Pfam" id="PF00294">
    <property type="entry name" value="PfkB"/>
    <property type="match status" value="1"/>
</dbReference>
<evidence type="ECO:0000313" key="10">
    <source>
        <dbReference type="Proteomes" id="UP000023152"/>
    </source>
</evidence>
<evidence type="ECO:0000256" key="5">
    <source>
        <dbReference type="ARBA" id="ARBA00023211"/>
    </source>
</evidence>
<keyword evidence="4" id="KW-0378">Hydrolase</keyword>
<protein>
    <recommendedName>
        <fullName evidence="8">Carbohydrate kinase PfkB domain-containing protein</fullName>
    </recommendedName>
</protein>
<keyword evidence="3" id="KW-0418">Kinase</keyword>
<dbReference type="InterPro" id="IPR011611">
    <property type="entry name" value="PfkB_dom"/>
</dbReference>
<dbReference type="PANTHER" id="PTHR42909:SF1">
    <property type="entry name" value="CARBOHYDRATE KINASE PFKB DOMAIN-CONTAINING PROTEIN"/>
    <property type="match status" value="1"/>
</dbReference>
<comment type="caution">
    <text evidence="9">The sequence shown here is derived from an EMBL/GenBank/DDBJ whole genome shotgun (WGS) entry which is preliminary data.</text>
</comment>
<name>X6MW00_RETFI</name>
<dbReference type="OrthoDB" id="198885at2759"/>
<dbReference type="SUPFAM" id="SSF110581">
    <property type="entry name" value="Indigoidine synthase A-like"/>
    <property type="match status" value="1"/>
</dbReference>
<dbReference type="Proteomes" id="UP000023152">
    <property type="component" value="Unassembled WGS sequence"/>
</dbReference>
<dbReference type="AlphaFoldDB" id="X6MW00"/>
<keyword evidence="2" id="KW-0479">Metal-binding</keyword>
<dbReference type="Gene3D" id="3.40.1790.10">
    <property type="entry name" value="Indigoidine synthase domain"/>
    <property type="match status" value="1"/>
</dbReference>
<keyword evidence="1" id="KW-0808">Transferase</keyword>
<dbReference type="EMBL" id="ASPP01016976">
    <property type="protein sequence ID" value="ETO17280.1"/>
    <property type="molecule type" value="Genomic_DNA"/>
</dbReference>
<dbReference type="GO" id="GO:0004730">
    <property type="term" value="F:pseudouridylate synthase activity"/>
    <property type="evidence" value="ECO:0007669"/>
    <property type="project" value="InterPro"/>
</dbReference>
<dbReference type="PANTHER" id="PTHR42909">
    <property type="entry name" value="ZGC:136858"/>
    <property type="match status" value="1"/>
</dbReference>
<dbReference type="OMA" id="FNCIIAT"/>
<accession>X6MW00</accession>
<proteinExistence type="inferred from homology"/>
<reference evidence="9 10" key="1">
    <citation type="journal article" date="2013" name="Curr. Biol.">
        <title>The Genome of the Foraminiferan Reticulomyxa filosa.</title>
        <authorList>
            <person name="Glockner G."/>
            <person name="Hulsmann N."/>
            <person name="Schleicher M."/>
            <person name="Noegel A.A."/>
            <person name="Eichinger L."/>
            <person name="Gallinger C."/>
            <person name="Pawlowski J."/>
            <person name="Sierra R."/>
            <person name="Euteneuer U."/>
            <person name="Pillet L."/>
            <person name="Moustafa A."/>
            <person name="Platzer M."/>
            <person name="Groth M."/>
            <person name="Szafranski K."/>
            <person name="Schliwa M."/>
        </authorList>
    </citation>
    <scope>NUCLEOTIDE SEQUENCE [LARGE SCALE GENOMIC DNA]</scope>
</reference>
<dbReference type="GO" id="GO:0005737">
    <property type="term" value="C:cytoplasm"/>
    <property type="evidence" value="ECO:0007669"/>
    <property type="project" value="TreeGrafter"/>
</dbReference>
<keyword evidence="6" id="KW-0456">Lyase</keyword>
<dbReference type="GO" id="GO:0016301">
    <property type="term" value="F:kinase activity"/>
    <property type="evidence" value="ECO:0007669"/>
    <property type="project" value="UniProtKB-KW"/>
</dbReference>
<keyword evidence="7" id="KW-0326">Glycosidase</keyword>
<dbReference type="Pfam" id="PF04227">
    <property type="entry name" value="Indigoidine_A"/>
    <property type="match status" value="1"/>
</dbReference>
<evidence type="ECO:0000259" key="8">
    <source>
        <dbReference type="Pfam" id="PF00294"/>
    </source>
</evidence>
<sequence length="684" mass="74528">MLRSSNIFKFSDEVQKAFKENLPIVALESTIITHGMPFPENYDTAQRVEQVVRDNGAIPATIAIIKGKIHVGLSQNELLHLSEMKRKNKDVTVHKCSRRDLSFVLSQNYYGSTTVAATMYIAHVVGIEMFVTGGIGGVHRGVNDTFDISADLTELGRTPVTVICAGIKSILDIPKTLEYMETQGVTVTTLGQKEFPAFFTSNSGCLSPLVSQTIDDVAKLIKSHKDLKLTNGILVGVPVPKDKEAQYDSTEKAIQKAIQESVDQHIIGRDVTPFLLQKVNELTEGKSLQANIALIQNNAKIGAQIASKLHLLQAEAAALCRLSQSKTSCNESTHSHIQKTSSSQRLPVIIGGMARDVIGSPSQEVKQLKGNTSNPGIVRHVRGGVARNVAECLARLGHGSFLISAVGNDLSGRDLVDSCQKLHIDTNGVYVCRNELYPTASCVSAFDDDKRLHVAVADLTVVENAVTKDYLTKFEHWIKNAPIVVVDSNLDSAALQFILQLCGNNSKESKKHTPVWYIPASVEKASRAVSDNHRLDGVTFLSSNASQLWALLEATNFPHQIVRQTRNLNKIEEYAKWLLGRGVDNILVHIDRSGTLLVNRHQTKYFEALPIEDSIVKTINGAGNNLAGGTICGLLDGKSLTSAIEVGLKTANTALLVTEPVNPSLSREMLKDNAFSCNNTQCKL</sequence>
<dbReference type="PROSITE" id="PS00583">
    <property type="entry name" value="PFKB_KINASES_1"/>
    <property type="match status" value="1"/>
</dbReference>
<dbReference type="SUPFAM" id="SSF53613">
    <property type="entry name" value="Ribokinase-like"/>
    <property type="match status" value="1"/>
</dbReference>
<keyword evidence="10" id="KW-1185">Reference proteome</keyword>
<evidence type="ECO:0000313" key="9">
    <source>
        <dbReference type="EMBL" id="ETO17280.1"/>
    </source>
</evidence>
<feature type="domain" description="Carbohydrate kinase PfkB" evidence="8">
    <location>
        <begin position="348"/>
        <end position="662"/>
    </location>
</feature>